<dbReference type="Gene3D" id="2.60.120.620">
    <property type="entry name" value="q2cbj1_9rhob like domain"/>
    <property type="match status" value="1"/>
</dbReference>
<evidence type="ECO:0000313" key="1">
    <source>
        <dbReference type="EMBL" id="UFP95424.1"/>
    </source>
</evidence>
<gene>
    <name evidence="1" type="ORF">ISF26_04020</name>
</gene>
<evidence type="ECO:0000313" key="2">
    <source>
        <dbReference type="Proteomes" id="UP001054846"/>
    </source>
</evidence>
<dbReference type="EMBL" id="CP063845">
    <property type="protein sequence ID" value="UFP95424.1"/>
    <property type="molecule type" value="Genomic_DNA"/>
</dbReference>
<reference evidence="1 2" key="1">
    <citation type="journal article" date="2021" name="Genome Biol. Evol.">
        <title>Complete Genome Sequencing of a Novel Gloeobacter Species from a Waterfall Cave in Mexico.</title>
        <authorList>
            <person name="Saw J.H."/>
            <person name="Cardona T."/>
            <person name="Montejano G."/>
        </authorList>
    </citation>
    <scope>NUCLEOTIDE SEQUENCE [LARGE SCALE GENOMIC DNA]</scope>
    <source>
        <strain evidence="1">MG652769</strain>
    </source>
</reference>
<dbReference type="SUPFAM" id="SSF51197">
    <property type="entry name" value="Clavaminate synthase-like"/>
    <property type="match status" value="1"/>
</dbReference>
<name>A0ABY3PP65_9CYAN</name>
<dbReference type="Proteomes" id="UP001054846">
    <property type="component" value="Chromosome"/>
</dbReference>
<sequence>MSPVRRLVSYARNYARMVSKVLKMASDVRRQPSNGFTVAGFEVLPGFLERETCQDIIHFANGYLQGHSYVVPPQHYRDEEVDGGKCYVHHRAEVRDINLGMVQFINVQKLDRRFSQLLATVQKMLEARTGESLQAQSAVIQLDMPDCETKRRLHTDGLTIRYKAFIYLSDVNGSEDGPYTVIPGSHRHVLRKIMNLFYVRWRTLTWSKEKVKRSDQFGDMAILYNERHSTQVLGSAGTMTLSNQLIVHQGGYNRNPRWAIVLHFIPRKYWDGKPFNMYQQEVESGAFPSESLNKAQMLTD</sequence>
<organism evidence="1 2">
    <name type="scientific">Gloeobacter morelensis MG652769</name>
    <dbReference type="NCBI Taxonomy" id="2781736"/>
    <lineage>
        <taxon>Bacteria</taxon>
        <taxon>Bacillati</taxon>
        <taxon>Cyanobacteriota</taxon>
        <taxon>Cyanophyceae</taxon>
        <taxon>Gloeobacterales</taxon>
        <taxon>Gloeobacteraceae</taxon>
        <taxon>Gloeobacter</taxon>
        <taxon>Gloeobacter morelensis</taxon>
    </lineage>
</organism>
<keyword evidence="2" id="KW-1185">Reference proteome</keyword>
<dbReference type="RefSeq" id="WP_230842652.1">
    <property type="nucleotide sequence ID" value="NZ_CP063845.1"/>
</dbReference>
<evidence type="ECO:0008006" key="3">
    <source>
        <dbReference type="Google" id="ProtNLM"/>
    </source>
</evidence>
<proteinExistence type="predicted"/>
<accession>A0ABY3PP65</accession>
<protein>
    <recommendedName>
        <fullName evidence="3">Phytanoyl-CoA dioxygenase</fullName>
    </recommendedName>
</protein>